<evidence type="ECO:0008006" key="11">
    <source>
        <dbReference type="Google" id="ProtNLM"/>
    </source>
</evidence>
<evidence type="ECO:0000313" key="10">
    <source>
        <dbReference type="Proteomes" id="UP000178495"/>
    </source>
</evidence>
<comment type="subcellular location">
    <subcellularLocation>
        <location evidence="1">Cell membrane</location>
        <topology evidence="1">Multi-pass membrane protein</topology>
    </subcellularLocation>
</comment>
<feature type="transmembrane region" description="Helical" evidence="8">
    <location>
        <begin position="246"/>
        <end position="271"/>
    </location>
</feature>
<keyword evidence="7 8" id="KW-0472">Membrane</keyword>
<evidence type="ECO:0000313" key="9">
    <source>
        <dbReference type="EMBL" id="OGZ00951.1"/>
    </source>
</evidence>
<comment type="caution">
    <text evidence="9">The sequence shown here is derived from an EMBL/GenBank/DDBJ whole genome shotgun (WGS) entry which is preliminary data.</text>
</comment>
<evidence type="ECO:0000256" key="4">
    <source>
        <dbReference type="ARBA" id="ARBA00022475"/>
    </source>
</evidence>
<protein>
    <recommendedName>
        <fullName evidence="11">AI-2E family transporter</fullName>
    </recommendedName>
</protein>
<gene>
    <name evidence="9" type="ORF">A3A43_03475</name>
</gene>
<keyword evidence="3" id="KW-0813">Transport</keyword>
<reference evidence="9 10" key="1">
    <citation type="journal article" date="2016" name="Nat. Commun.">
        <title>Thousands of microbial genomes shed light on interconnected biogeochemical processes in an aquifer system.</title>
        <authorList>
            <person name="Anantharaman K."/>
            <person name="Brown C.T."/>
            <person name="Hug L.A."/>
            <person name="Sharon I."/>
            <person name="Castelle C.J."/>
            <person name="Probst A.J."/>
            <person name="Thomas B.C."/>
            <person name="Singh A."/>
            <person name="Wilkins M.J."/>
            <person name="Karaoz U."/>
            <person name="Brodie E.L."/>
            <person name="Williams K.H."/>
            <person name="Hubbard S.S."/>
            <person name="Banfield J.F."/>
        </authorList>
    </citation>
    <scope>NUCLEOTIDE SEQUENCE [LARGE SCALE GENOMIC DNA]</scope>
</reference>
<feature type="transmembrane region" description="Helical" evidence="8">
    <location>
        <begin position="139"/>
        <end position="162"/>
    </location>
</feature>
<comment type="similarity">
    <text evidence="2">Belongs to the autoinducer-2 exporter (AI-2E) (TC 2.A.86) family.</text>
</comment>
<dbReference type="AlphaFoldDB" id="A0A1G2CJW6"/>
<dbReference type="PANTHER" id="PTHR21716">
    <property type="entry name" value="TRANSMEMBRANE PROTEIN"/>
    <property type="match status" value="1"/>
</dbReference>
<feature type="transmembrane region" description="Helical" evidence="8">
    <location>
        <begin position="278"/>
        <end position="301"/>
    </location>
</feature>
<feature type="transmembrane region" description="Helical" evidence="8">
    <location>
        <begin position="202"/>
        <end position="234"/>
    </location>
</feature>
<sequence length="340" mass="37294">MERKTLEISWASLWRVLFFIVLVALMFWGKRILLGLFLAIVISSGLEFIVNFLERRGIPRALGVIMVFLAGAVGIILTVYTIIPLIIVDINTALITLSQTTGGTWWGPLVNFRTAQSASTLINRISQEFFSGASSPLGVVSHVLGGVILSFSILISAFYLSLTRDGIERFIRAVFPPDYEDTALRIYANSSKRIGDWFRAQIVLSFAIALTVFIALFLLKVKYAFLLAILAGFFELVPYMGPILSGSAAVLSAFTTSVTLALYTLGVFLVIHQIEGHFLVPVIVGRHVALHPVIVIIALLLGFELGGILGMLISIPATVVSQEILEDWSGKRRRREPVGA</sequence>
<dbReference type="InterPro" id="IPR002549">
    <property type="entry name" value="AI-2E-like"/>
</dbReference>
<evidence type="ECO:0000256" key="1">
    <source>
        <dbReference type="ARBA" id="ARBA00004651"/>
    </source>
</evidence>
<evidence type="ECO:0000256" key="2">
    <source>
        <dbReference type="ARBA" id="ARBA00009773"/>
    </source>
</evidence>
<feature type="transmembrane region" description="Helical" evidence="8">
    <location>
        <begin position="65"/>
        <end position="87"/>
    </location>
</feature>
<dbReference type="Proteomes" id="UP000178495">
    <property type="component" value="Unassembled WGS sequence"/>
</dbReference>
<dbReference type="GO" id="GO:0055085">
    <property type="term" value="P:transmembrane transport"/>
    <property type="evidence" value="ECO:0007669"/>
    <property type="project" value="TreeGrafter"/>
</dbReference>
<dbReference type="PANTHER" id="PTHR21716:SF53">
    <property type="entry name" value="PERMEASE PERM-RELATED"/>
    <property type="match status" value="1"/>
</dbReference>
<keyword evidence="6 8" id="KW-1133">Transmembrane helix</keyword>
<evidence type="ECO:0000256" key="3">
    <source>
        <dbReference type="ARBA" id="ARBA00022448"/>
    </source>
</evidence>
<accession>A0A1G2CJW6</accession>
<dbReference type="STRING" id="1798652.A3A43_03475"/>
<keyword evidence="4" id="KW-1003">Cell membrane</keyword>
<feature type="transmembrane region" description="Helical" evidence="8">
    <location>
        <begin position="34"/>
        <end position="53"/>
    </location>
</feature>
<proteinExistence type="inferred from homology"/>
<evidence type="ECO:0000256" key="6">
    <source>
        <dbReference type="ARBA" id="ARBA00022989"/>
    </source>
</evidence>
<keyword evidence="5 8" id="KW-0812">Transmembrane</keyword>
<evidence type="ECO:0000256" key="8">
    <source>
        <dbReference type="SAM" id="Phobius"/>
    </source>
</evidence>
<feature type="transmembrane region" description="Helical" evidence="8">
    <location>
        <begin position="12"/>
        <end position="28"/>
    </location>
</feature>
<name>A0A1G2CJW6_9BACT</name>
<dbReference type="GO" id="GO:0005886">
    <property type="term" value="C:plasma membrane"/>
    <property type="evidence" value="ECO:0007669"/>
    <property type="project" value="UniProtKB-SubCell"/>
</dbReference>
<evidence type="ECO:0000256" key="7">
    <source>
        <dbReference type="ARBA" id="ARBA00023136"/>
    </source>
</evidence>
<dbReference type="EMBL" id="MHLC01000024">
    <property type="protein sequence ID" value="OGZ00951.1"/>
    <property type="molecule type" value="Genomic_DNA"/>
</dbReference>
<organism evidence="9 10">
    <name type="scientific">Candidatus Liptonbacteria bacterium RIFCSPLOWO2_01_FULL_56_20</name>
    <dbReference type="NCBI Taxonomy" id="1798652"/>
    <lineage>
        <taxon>Bacteria</taxon>
        <taxon>Candidatus Liptoniibacteriota</taxon>
    </lineage>
</organism>
<evidence type="ECO:0000256" key="5">
    <source>
        <dbReference type="ARBA" id="ARBA00022692"/>
    </source>
</evidence>
<dbReference type="Pfam" id="PF01594">
    <property type="entry name" value="AI-2E_transport"/>
    <property type="match status" value="1"/>
</dbReference>